<evidence type="ECO:0000313" key="2">
    <source>
        <dbReference type="Proteomes" id="UP000433737"/>
    </source>
</evidence>
<dbReference type="AlphaFoldDB" id="A0AAX3J5G4"/>
<dbReference type="EMBL" id="CABWMH010000009">
    <property type="protein sequence ID" value="VXB76424.1"/>
    <property type="molecule type" value="Genomic_DNA"/>
</dbReference>
<evidence type="ECO:0000313" key="1">
    <source>
        <dbReference type="EMBL" id="VXB76424.1"/>
    </source>
</evidence>
<comment type="caution">
    <text evidence="1">The sequence shown here is derived from an EMBL/GenBank/DDBJ whole genome shotgun (WGS) entry which is preliminary data.</text>
</comment>
<evidence type="ECO:0008006" key="3">
    <source>
        <dbReference type="Google" id="ProtNLM"/>
    </source>
</evidence>
<proteinExistence type="predicted"/>
<dbReference type="Proteomes" id="UP000433737">
    <property type="component" value="Unassembled WGS sequence"/>
</dbReference>
<protein>
    <recommendedName>
        <fullName evidence="3">Phage tail protein</fullName>
    </recommendedName>
</protein>
<name>A0AAX3J5G4_9GAMM</name>
<accession>A0AAX3J5G4</accession>
<sequence>MLNGSSEVMAGFQAFINGTSFDAVNAMSYNFIADVASVSGTGSKSYSLPGFTISAAIIGGRTSAGTTNIDYTVSVSGQTVSWAGVDIVSKLIVTATPTTTLSYAGFVYNDYSVNPPIFKLAPTFTPFNLVQVIDLTPAFGQVVQTNVPVSIPLIAFHRSTAESGFNHVWWNEVNQNGYWALQFRPNFGYPMTATRIYVFAKMMVNVPSGGFFMYNNGQMVWHSNCLPLQMQTGSTTNAGQPVASTCGVSVVVSQPFDPAFPNTGVTLYNCYSGGVNSSGNYEASGGDLFSSSNYQVPQGRPPSYSCGPPGFIYCNVYDSYYKQALGV</sequence>
<reference evidence="1 2" key="1">
    <citation type="submission" date="2019-10" db="EMBL/GenBank/DDBJ databases">
        <authorList>
            <person name="Karimi E."/>
        </authorList>
    </citation>
    <scope>NUCLEOTIDE SEQUENCE [LARGE SCALE GENOMIC DNA]</scope>
    <source>
        <strain evidence="1">Pantoea sp. 111</strain>
    </source>
</reference>
<organism evidence="1 2">
    <name type="scientific">Pantoea brenneri</name>
    <dbReference type="NCBI Taxonomy" id="472694"/>
    <lineage>
        <taxon>Bacteria</taxon>
        <taxon>Pseudomonadati</taxon>
        <taxon>Pseudomonadota</taxon>
        <taxon>Gammaproteobacteria</taxon>
        <taxon>Enterobacterales</taxon>
        <taxon>Erwiniaceae</taxon>
        <taxon>Pantoea</taxon>
    </lineage>
</organism>
<gene>
    <name evidence="1" type="ORF">PANT111_170219</name>
</gene>